<dbReference type="SMART" id="SM00249">
    <property type="entry name" value="PHD"/>
    <property type="match status" value="1"/>
</dbReference>
<dbReference type="InterPro" id="IPR011011">
    <property type="entry name" value="Znf_FYVE_PHD"/>
</dbReference>
<dbReference type="CDD" id="cd15489">
    <property type="entry name" value="PHD_SF"/>
    <property type="match status" value="1"/>
</dbReference>
<keyword evidence="6" id="KW-0804">Transcription</keyword>
<evidence type="ECO:0000256" key="5">
    <source>
        <dbReference type="ARBA" id="ARBA00023015"/>
    </source>
</evidence>
<evidence type="ECO:0000256" key="1">
    <source>
        <dbReference type="ARBA" id="ARBA00007416"/>
    </source>
</evidence>
<name>A0A8K0L0A1_9PEZI</name>
<proteinExistence type="inferred from homology"/>
<keyword evidence="4" id="KW-0862">Zinc</keyword>
<evidence type="ECO:0000256" key="4">
    <source>
        <dbReference type="ARBA" id="ARBA00022833"/>
    </source>
</evidence>
<evidence type="ECO:0000259" key="8">
    <source>
        <dbReference type="SMART" id="SM00249"/>
    </source>
</evidence>
<feature type="region of interest" description="Disordered" evidence="7">
    <location>
        <begin position="611"/>
        <end position="645"/>
    </location>
</feature>
<protein>
    <recommendedName>
        <fullName evidence="8">Zinc finger PHD-type domain-containing protein</fullName>
    </recommendedName>
</protein>
<sequence>MPLESGFRQGYLGTVSLNSTLDIVERVSIPHFLQRNIRQTLDAHDRERRSKGASNVARQVQSLNDKMPPRKRHDWFPVKKEILQCTREPTMQVLPFAIVSRGSTRPVLNDDGATKVKAEPEWLPAPDTQKLKCEIQCMVQKRSDVSKWAAVQHETKPATLICTRADDGKPSIAIELDAPFILPLSILSRSGEGGDEPINGIDNSQDLQNHRLKLHISCSDLTMKKDLHTFMYGQDVSAVPFGVHAPLRAFIKGLDKLGGKDLVQLTSGRVGTTEQTGYELAIDLKWNKNEGSVLERTMRSKREAAVNKSMTETTPESAQEEHEITYVIKGSAGQLRSLVVDDLRCQFCKKRLPHSSFDRLHMHYVLNHDHLDFSITQSRVTNGVQQKTLLLQLNERPRLTRASNDVPDEREMEWMRPVRPFDLSQYLKGDDSWTSCRAAGRRIRLRSPGRETSTTQLKTYGPAKEVAPAEIQQSILPRKRKRYPVPFIPDVDLYRQISKRPIQAGEELSESDEGSEDDWAAQKQKLRKTDLQGDSRGELFKVFDQYIHRERISSDKHLQHAVIRFAKAHHKQLRRPLVFRDWKIKLKQLRLTGLLSRVYHDFCIELCTKGGDSVEEPTNSSPSSTEAPKPNGLTNGHTNGDAIDIDQSSHSTLHRTLQKWSSLPLAPRAPNAHPLTGHPKIQNLLGFVAIHPSFQPLLFSILHNPQTRHDASQTLQSIVHGRTALRVYEAEYESWLSALADSAPITVHEGTCVCGQTVTDTGSLIYCSNTSCPTTAFHMPCVNVPVRDPNWKCMKCAGRDTPWVVTSADQRERERLEGVQTPTLWNAGKWLEMLKGEVRMEEAGAEGVRDGCGGGKGRG</sequence>
<feature type="region of interest" description="Disordered" evidence="7">
    <location>
        <begin position="504"/>
        <end position="523"/>
    </location>
</feature>
<dbReference type="PROSITE" id="PS01359">
    <property type="entry name" value="ZF_PHD_1"/>
    <property type="match status" value="1"/>
</dbReference>
<comment type="caution">
    <text evidence="9">The sequence shown here is derived from an EMBL/GenBank/DDBJ whole genome shotgun (WGS) entry which is preliminary data.</text>
</comment>
<keyword evidence="10" id="KW-1185">Reference proteome</keyword>
<dbReference type="Proteomes" id="UP000809789">
    <property type="component" value="Unassembled WGS sequence"/>
</dbReference>
<evidence type="ECO:0000256" key="3">
    <source>
        <dbReference type="ARBA" id="ARBA00022771"/>
    </source>
</evidence>
<keyword evidence="5" id="KW-0805">Transcription regulation</keyword>
<feature type="compositionally biased region" description="Acidic residues" evidence="7">
    <location>
        <begin position="507"/>
        <end position="519"/>
    </location>
</feature>
<dbReference type="InterPro" id="IPR019135">
    <property type="entry name" value="Polycomb_protein_VEFS-Box"/>
</dbReference>
<evidence type="ECO:0000256" key="6">
    <source>
        <dbReference type="ARBA" id="ARBA00023163"/>
    </source>
</evidence>
<dbReference type="Pfam" id="PF09733">
    <property type="entry name" value="VEFS-Box"/>
    <property type="match status" value="1"/>
</dbReference>
<dbReference type="OrthoDB" id="166746at2759"/>
<keyword evidence="2" id="KW-0479">Metal-binding</keyword>
<feature type="region of interest" description="Disordered" evidence="7">
    <location>
        <begin position="43"/>
        <end position="71"/>
    </location>
</feature>
<dbReference type="SUPFAM" id="SSF57903">
    <property type="entry name" value="FYVE/PHD zinc finger"/>
    <property type="match status" value="1"/>
</dbReference>
<organism evidence="9 10">
    <name type="scientific">Elsinoe batatas</name>
    <dbReference type="NCBI Taxonomy" id="2601811"/>
    <lineage>
        <taxon>Eukaryota</taxon>
        <taxon>Fungi</taxon>
        <taxon>Dikarya</taxon>
        <taxon>Ascomycota</taxon>
        <taxon>Pezizomycotina</taxon>
        <taxon>Dothideomycetes</taxon>
        <taxon>Dothideomycetidae</taxon>
        <taxon>Myriangiales</taxon>
        <taxon>Elsinoaceae</taxon>
        <taxon>Elsinoe</taxon>
    </lineage>
</organism>
<feature type="compositionally biased region" description="Polar residues" evidence="7">
    <location>
        <begin position="52"/>
        <end position="64"/>
    </location>
</feature>
<dbReference type="Gene3D" id="3.30.40.10">
    <property type="entry name" value="Zinc/RING finger domain, C3HC4 (zinc finger)"/>
    <property type="match status" value="1"/>
</dbReference>
<dbReference type="GO" id="GO:0008270">
    <property type="term" value="F:zinc ion binding"/>
    <property type="evidence" value="ECO:0007669"/>
    <property type="project" value="UniProtKB-KW"/>
</dbReference>
<evidence type="ECO:0000313" key="9">
    <source>
        <dbReference type="EMBL" id="KAG8626064.1"/>
    </source>
</evidence>
<feature type="domain" description="Zinc finger PHD-type" evidence="8">
    <location>
        <begin position="751"/>
        <end position="797"/>
    </location>
</feature>
<accession>A0A8K0L0A1</accession>
<dbReference type="InterPro" id="IPR001965">
    <property type="entry name" value="Znf_PHD"/>
</dbReference>
<keyword evidence="3" id="KW-0863">Zinc-finger</keyword>
<feature type="compositionally biased region" description="Low complexity" evidence="7">
    <location>
        <begin position="616"/>
        <end position="628"/>
    </location>
</feature>
<gene>
    <name evidence="9" type="ORF">KVT40_006465</name>
</gene>
<evidence type="ECO:0000256" key="7">
    <source>
        <dbReference type="SAM" id="MobiDB-lite"/>
    </source>
</evidence>
<dbReference type="InterPro" id="IPR013083">
    <property type="entry name" value="Znf_RING/FYVE/PHD"/>
</dbReference>
<dbReference type="InterPro" id="IPR019786">
    <property type="entry name" value="Zinc_finger_PHD-type_CS"/>
</dbReference>
<evidence type="ECO:0000256" key="2">
    <source>
        <dbReference type="ARBA" id="ARBA00022723"/>
    </source>
</evidence>
<evidence type="ECO:0000313" key="10">
    <source>
        <dbReference type="Proteomes" id="UP000809789"/>
    </source>
</evidence>
<dbReference type="AlphaFoldDB" id="A0A8K0L0A1"/>
<dbReference type="CDD" id="cd21552">
    <property type="entry name" value="VEFS-box_ctSUZ12-like"/>
    <property type="match status" value="1"/>
</dbReference>
<reference evidence="9" key="1">
    <citation type="submission" date="2021-07" db="EMBL/GenBank/DDBJ databases">
        <title>Elsinoe batatas strain:CRI-CJ2 Genome sequencing and assembly.</title>
        <authorList>
            <person name="Huang L."/>
        </authorList>
    </citation>
    <scope>NUCLEOTIDE SEQUENCE</scope>
    <source>
        <strain evidence="9">CRI-CJ2</strain>
    </source>
</reference>
<dbReference type="EMBL" id="JAESVG020000007">
    <property type="protein sequence ID" value="KAG8626064.1"/>
    <property type="molecule type" value="Genomic_DNA"/>
</dbReference>
<comment type="similarity">
    <text evidence="1">Belongs to the VEFS (VRN2-EMF2-FIS2-SU(Z)12) family.</text>
</comment>